<gene>
    <name evidence="3" type="ORF">R3P38DRAFT_174194</name>
</gene>
<dbReference type="Gene3D" id="2.30.60.10">
    <property type="entry name" value="Cyanovirin-N"/>
    <property type="match status" value="1"/>
</dbReference>
<feature type="compositionally biased region" description="Low complexity" evidence="1">
    <location>
        <begin position="350"/>
        <end position="367"/>
    </location>
</feature>
<protein>
    <submittedName>
        <fullName evidence="3">CNVH-domain-containing protein</fullName>
    </submittedName>
</protein>
<feature type="domain" description="Cyanovirin-N" evidence="2">
    <location>
        <begin position="58"/>
        <end position="159"/>
    </location>
</feature>
<accession>A0AAW0CZN9</accession>
<sequence>MSFTVYTGGRSITVDTNESNFDVDKYCGEGNGYNNGYNNGYPGTMNDIFGGSSPGQRITTSASALFLEGTTLCGFCLGSDQKLHYSQIDLNNFYGNQNGSFVSGDRNFGYTAQNITLSTQNERGKVMLRAQLRGYNYGYNQAEVNLAVCIVNQGGQFGFVHNDGFWGADGWVAQLLEGLPYVGFVTAIIRKISGDEDRFRRAMIHASGSTAVAVLTSVGAYLGGPIGAALVAGVSTPLKMMLEQWAGSNLIGDPVLRQEFEEATLGKYIIETVTSMLAAGTSSQLARFFQQQAEAAIEALTYPILQAFAQWGVQKLSSTVNKQFIKKIIDGLVNGTVPYEWRNGIIGPSQLQGNNNQWNNQSNNNNQYGSDRDGHNSNNWTSDGRWIGNPAGAMTETLPGYPNMPYIPYNPPPQQPNWNGW</sequence>
<comment type="caution">
    <text evidence="3">The sequence shown here is derived from an EMBL/GenBank/DDBJ whole genome shotgun (WGS) entry which is preliminary data.</text>
</comment>
<dbReference type="SUPFAM" id="SSF51322">
    <property type="entry name" value="Cyanovirin-N"/>
    <property type="match status" value="1"/>
</dbReference>
<dbReference type="SMART" id="SM01111">
    <property type="entry name" value="CVNH"/>
    <property type="match status" value="1"/>
</dbReference>
<dbReference type="Proteomes" id="UP001362999">
    <property type="component" value="Unassembled WGS sequence"/>
</dbReference>
<feature type="region of interest" description="Disordered" evidence="1">
    <location>
        <begin position="350"/>
        <end position="388"/>
    </location>
</feature>
<dbReference type="InterPro" id="IPR036673">
    <property type="entry name" value="Cyanovirin-N_sf"/>
</dbReference>
<dbReference type="AlphaFoldDB" id="A0AAW0CZN9"/>
<evidence type="ECO:0000256" key="1">
    <source>
        <dbReference type="SAM" id="MobiDB-lite"/>
    </source>
</evidence>
<name>A0AAW0CZN9_9AGAR</name>
<dbReference type="InterPro" id="IPR011058">
    <property type="entry name" value="Cyanovirin-N"/>
</dbReference>
<evidence type="ECO:0000313" key="3">
    <source>
        <dbReference type="EMBL" id="KAK7044683.1"/>
    </source>
</evidence>
<organism evidence="3 4">
    <name type="scientific">Favolaschia claudopus</name>
    <dbReference type="NCBI Taxonomy" id="2862362"/>
    <lineage>
        <taxon>Eukaryota</taxon>
        <taxon>Fungi</taxon>
        <taxon>Dikarya</taxon>
        <taxon>Basidiomycota</taxon>
        <taxon>Agaricomycotina</taxon>
        <taxon>Agaricomycetes</taxon>
        <taxon>Agaricomycetidae</taxon>
        <taxon>Agaricales</taxon>
        <taxon>Marasmiineae</taxon>
        <taxon>Mycenaceae</taxon>
        <taxon>Favolaschia</taxon>
    </lineage>
</organism>
<dbReference type="PANTHER" id="PTHR42076:SF1">
    <property type="entry name" value="CYANOVIRIN-N DOMAIN-CONTAINING PROTEIN"/>
    <property type="match status" value="1"/>
</dbReference>
<proteinExistence type="predicted"/>
<evidence type="ECO:0000259" key="2">
    <source>
        <dbReference type="SMART" id="SM01111"/>
    </source>
</evidence>
<dbReference type="PANTHER" id="PTHR42076">
    <property type="entry name" value="CYANOVIRIN-N HOMOLOG"/>
    <property type="match status" value="1"/>
</dbReference>
<dbReference type="EMBL" id="JAWWNJ010000011">
    <property type="protein sequence ID" value="KAK7044683.1"/>
    <property type="molecule type" value="Genomic_DNA"/>
</dbReference>
<reference evidence="3 4" key="1">
    <citation type="journal article" date="2024" name="J Genomics">
        <title>Draft genome sequencing and assembly of Favolaschia claudopus CIRM-BRFM 2984 isolated from oak limbs.</title>
        <authorList>
            <person name="Navarro D."/>
            <person name="Drula E."/>
            <person name="Chaduli D."/>
            <person name="Cazenave R."/>
            <person name="Ahrendt S."/>
            <person name="Wang J."/>
            <person name="Lipzen A."/>
            <person name="Daum C."/>
            <person name="Barry K."/>
            <person name="Grigoriev I.V."/>
            <person name="Favel A."/>
            <person name="Rosso M.N."/>
            <person name="Martin F."/>
        </authorList>
    </citation>
    <scope>NUCLEOTIDE SEQUENCE [LARGE SCALE GENOMIC DNA]</scope>
    <source>
        <strain evidence="3 4">CIRM-BRFM 2984</strain>
    </source>
</reference>
<dbReference type="Pfam" id="PF08881">
    <property type="entry name" value="CVNH"/>
    <property type="match status" value="1"/>
</dbReference>
<keyword evidence="4" id="KW-1185">Reference proteome</keyword>
<evidence type="ECO:0000313" key="4">
    <source>
        <dbReference type="Proteomes" id="UP001362999"/>
    </source>
</evidence>